<dbReference type="EMBL" id="CAJOBZ010000051">
    <property type="protein sequence ID" value="CAF4917564.1"/>
    <property type="molecule type" value="Genomic_DNA"/>
</dbReference>
<proteinExistence type="predicted"/>
<sequence>MSVQQMHQGFQKHEDKLTIMQVRAGLHPNAMIHIIRFAGELNVFHYCHSSEEVGGAGRRRFTPARFRGSVAGRHSRC</sequence>
<comment type="caution">
    <text evidence="1">The sequence shown here is derived from an EMBL/GenBank/DDBJ whole genome shotgun (WGS) entry which is preliminary data.</text>
</comment>
<dbReference type="OrthoDB" id="6927952at2759"/>
<keyword evidence="2" id="KW-1185">Reference proteome</keyword>
<dbReference type="Proteomes" id="UP000663880">
    <property type="component" value="Unassembled WGS sequence"/>
</dbReference>
<evidence type="ECO:0000313" key="1">
    <source>
        <dbReference type="EMBL" id="CAF4917564.1"/>
    </source>
</evidence>
<accession>A0A821W3J6</accession>
<reference evidence="1" key="1">
    <citation type="submission" date="2021-02" db="EMBL/GenBank/DDBJ databases">
        <authorList>
            <person name="Steward A R."/>
        </authorList>
    </citation>
    <scope>NUCLEOTIDE SEQUENCE</scope>
</reference>
<evidence type="ECO:0000313" key="2">
    <source>
        <dbReference type="Proteomes" id="UP000663880"/>
    </source>
</evidence>
<organism evidence="1 2">
    <name type="scientific">Pieris macdunnoughi</name>
    <dbReference type="NCBI Taxonomy" id="345717"/>
    <lineage>
        <taxon>Eukaryota</taxon>
        <taxon>Metazoa</taxon>
        <taxon>Ecdysozoa</taxon>
        <taxon>Arthropoda</taxon>
        <taxon>Hexapoda</taxon>
        <taxon>Insecta</taxon>
        <taxon>Pterygota</taxon>
        <taxon>Neoptera</taxon>
        <taxon>Endopterygota</taxon>
        <taxon>Lepidoptera</taxon>
        <taxon>Glossata</taxon>
        <taxon>Ditrysia</taxon>
        <taxon>Papilionoidea</taxon>
        <taxon>Pieridae</taxon>
        <taxon>Pierinae</taxon>
        <taxon>Pieris</taxon>
    </lineage>
</organism>
<gene>
    <name evidence="1" type="ORF">PMACD_LOCUS12728</name>
</gene>
<name>A0A821W3J6_9NEOP</name>
<protein>
    <submittedName>
        <fullName evidence="1">Uncharacterized protein</fullName>
    </submittedName>
</protein>
<dbReference type="AlphaFoldDB" id="A0A821W3J6"/>